<gene>
    <name evidence="8" type="ORF">GXP67_13420</name>
</gene>
<evidence type="ECO:0000256" key="4">
    <source>
        <dbReference type="PROSITE-ProRule" id="PRU00339"/>
    </source>
</evidence>
<reference evidence="8 9" key="1">
    <citation type="submission" date="2020-01" db="EMBL/GenBank/DDBJ databases">
        <authorList>
            <person name="Kim M.K."/>
        </authorList>
    </citation>
    <scope>NUCLEOTIDE SEQUENCE [LARGE SCALE GENOMIC DNA]</scope>
    <source>
        <strain evidence="8 9">172606-1</strain>
    </source>
</reference>
<proteinExistence type="predicted"/>
<dbReference type="Proteomes" id="UP000480178">
    <property type="component" value="Chromosome"/>
</dbReference>
<dbReference type="PRINTS" id="PR01021">
    <property type="entry name" value="OMPADOMAIN"/>
</dbReference>
<keyword evidence="2 5" id="KW-0472">Membrane</keyword>
<dbReference type="SUPFAM" id="SSF82171">
    <property type="entry name" value="DPP6 N-terminal domain-like"/>
    <property type="match status" value="1"/>
</dbReference>
<keyword evidence="3" id="KW-0998">Cell outer membrane</keyword>
<dbReference type="InterPro" id="IPR011042">
    <property type="entry name" value="6-blade_b-propeller_TolB-like"/>
</dbReference>
<dbReference type="SUPFAM" id="SSF48452">
    <property type="entry name" value="TPR-like"/>
    <property type="match status" value="1"/>
</dbReference>
<evidence type="ECO:0000313" key="8">
    <source>
        <dbReference type="EMBL" id="QHT67555.1"/>
    </source>
</evidence>
<dbReference type="EMBL" id="CP048222">
    <property type="protein sequence ID" value="QHT67555.1"/>
    <property type="molecule type" value="Genomic_DNA"/>
</dbReference>
<name>A0A6C0GI26_9BACT</name>
<comment type="subcellular location">
    <subcellularLocation>
        <location evidence="1">Cell outer membrane</location>
    </subcellularLocation>
</comment>
<dbReference type="KEGG" id="rhoz:GXP67_13420"/>
<evidence type="ECO:0000256" key="5">
    <source>
        <dbReference type="PROSITE-ProRule" id="PRU00473"/>
    </source>
</evidence>
<evidence type="ECO:0000313" key="9">
    <source>
        <dbReference type="Proteomes" id="UP000480178"/>
    </source>
</evidence>
<dbReference type="InterPro" id="IPR011659">
    <property type="entry name" value="WD40"/>
</dbReference>
<dbReference type="AlphaFoldDB" id="A0A6C0GI26"/>
<evidence type="ECO:0000256" key="3">
    <source>
        <dbReference type="ARBA" id="ARBA00023237"/>
    </source>
</evidence>
<keyword evidence="9" id="KW-1185">Reference proteome</keyword>
<feature type="domain" description="OmpA-like" evidence="7">
    <location>
        <begin position="527"/>
        <end position="641"/>
    </location>
</feature>
<dbReference type="InterPro" id="IPR006664">
    <property type="entry name" value="OMP_bac"/>
</dbReference>
<dbReference type="PROSITE" id="PS50293">
    <property type="entry name" value="TPR_REGION"/>
    <property type="match status" value="1"/>
</dbReference>
<dbReference type="InterPro" id="IPR011990">
    <property type="entry name" value="TPR-like_helical_dom_sf"/>
</dbReference>
<dbReference type="PANTHER" id="PTHR30329:SF21">
    <property type="entry name" value="LIPOPROTEIN YIAD-RELATED"/>
    <property type="match status" value="1"/>
</dbReference>
<dbReference type="Gene3D" id="3.30.1330.60">
    <property type="entry name" value="OmpA-like domain"/>
    <property type="match status" value="1"/>
</dbReference>
<dbReference type="GO" id="GO:0009279">
    <property type="term" value="C:cell outer membrane"/>
    <property type="evidence" value="ECO:0007669"/>
    <property type="project" value="UniProtKB-SubCell"/>
</dbReference>
<dbReference type="PROSITE" id="PS50005">
    <property type="entry name" value="TPR"/>
    <property type="match status" value="3"/>
</dbReference>
<protein>
    <submittedName>
        <fullName evidence="8">OmpA family protein</fullName>
    </submittedName>
</protein>
<feature type="chain" id="PRO_5025451629" evidence="6">
    <location>
        <begin position="21"/>
        <end position="641"/>
    </location>
</feature>
<dbReference type="RefSeq" id="WP_162443584.1">
    <property type="nucleotide sequence ID" value="NZ_CP048222.1"/>
</dbReference>
<dbReference type="InterPro" id="IPR006665">
    <property type="entry name" value="OmpA-like"/>
</dbReference>
<dbReference type="SUPFAM" id="SSF103088">
    <property type="entry name" value="OmpA-like"/>
    <property type="match status" value="1"/>
</dbReference>
<dbReference type="Gene3D" id="2.120.10.30">
    <property type="entry name" value="TolB, C-terminal domain"/>
    <property type="match status" value="1"/>
</dbReference>
<dbReference type="SMART" id="SM00028">
    <property type="entry name" value="TPR"/>
    <property type="match status" value="3"/>
</dbReference>
<accession>A0A6C0GI26</accession>
<keyword evidence="6" id="KW-0732">Signal</keyword>
<dbReference type="Pfam" id="PF13181">
    <property type="entry name" value="TPR_8"/>
    <property type="match status" value="1"/>
</dbReference>
<feature type="repeat" description="TPR" evidence="4">
    <location>
        <begin position="67"/>
        <end position="100"/>
    </location>
</feature>
<dbReference type="PROSITE" id="PS51123">
    <property type="entry name" value="OMPA_2"/>
    <property type="match status" value="1"/>
</dbReference>
<sequence length="641" mass="72662">MYKHILIVFFLCIASLIASAQHPNDLSHISEKARKYYAQSEILAANRKFDQAVAVLQKAIEKEPQFAEAHFRLGSLYEILQDEKQVQYHYEKTIEIKPKHRPFVGAYYTLGHYALQRGKYDQAENYFNEFLNLKPGRAPQVAEANKAIATCKFAREAIANPLSFRPQPLPKNVNRFALQYFPVLTADQQTLIYTARDTLPTDNDEDLYISYRNGEGWSDPVPLAENINTPENEGTCSISADGRTLVFTSCQGRENFGSCDLFVTYKTGNEWTMPINLGGKINSIAWESQPALSADGRTIYFVSDKRGGYGKRDIWMSELGEDGGWGQAVNLGPSVNSTDDDLSPFIHANGTTLFFSSRGHLGLGGYDLFYAEKEDGKWALAKNLGYPINTYDDQVSLFVTADGRRGYYSHEEKMGKKYLSSVLHEFEIPQQIAVQRKSDYLKGTVYDAKTKQKLGAKIELFNLASGKLDALMQSDRKTGEYLTVLTEGSSYALYINKDGYLFKSLYFDYDQKKETESVTLDIYLEPVKTGAKDILNNLFFATGEYTLEQKSKTELDKLIGFMNEYKNIRLEISGHTDDVGKDEDNKELSLKRARNVYDYLIKAGVPASRLTFAGYGETQFFVPNTSDKNRRLNRRIEFKVL</sequence>
<dbReference type="PANTHER" id="PTHR30329">
    <property type="entry name" value="STATOR ELEMENT OF FLAGELLAR MOTOR COMPLEX"/>
    <property type="match status" value="1"/>
</dbReference>
<keyword evidence="4" id="KW-0802">TPR repeat</keyword>
<dbReference type="Gene3D" id="1.25.40.10">
    <property type="entry name" value="Tetratricopeptide repeat domain"/>
    <property type="match status" value="1"/>
</dbReference>
<feature type="repeat" description="TPR" evidence="4">
    <location>
        <begin position="104"/>
        <end position="137"/>
    </location>
</feature>
<evidence type="ECO:0000256" key="2">
    <source>
        <dbReference type="ARBA" id="ARBA00023136"/>
    </source>
</evidence>
<feature type="repeat" description="TPR" evidence="4">
    <location>
        <begin position="33"/>
        <end position="66"/>
    </location>
</feature>
<evidence type="ECO:0000256" key="1">
    <source>
        <dbReference type="ARBA" id="ARBA00004442"/>
    </source>
</evidence>
<evidence type="ECO:0000256" key="6">
    <source>
        <dbReference type="SAM" id="SignalP"/>
    </source>
</evidence>
<dbReference type="InterPro" id="IPR036737">
    <property type="entry name" value="OmpA-like_sf"/>
</dbReference>
<dbReference type="CDD" id="cd07185">
    <property type="entry name" value="OmpA_C-like"/>
    <property type="match status" value="1"/>
</dbReference>
<dbReference type="InterPro" id="IPR019734">
    <property type="entry name" value="TPR_rpt"/>
</dbReference>
<organism evidence="8 9">
    <name type="scientific">Rhodocytophaga rosea</name>
    <dbReference type="NCBI Taxonomy" id="2704465"/>
    <lineage>
        <taxon>Bacteria</taxon>
        <taxon>Pseudomonadati</taxon>
        <taxon>Bacteroidota</taxon>
        <taxon>Cytophagia</taxon>
        <taxon>Cytophagales</taxon>
        <taxon>Rhodocytophagaceae</taxon>
        <taxon>Rhodocytophaga</taxon>
    </lineage>
</organism>
<evidence type="ECO:0000259" key="7">
    <source>
        <dbReference type="PROSITE" id="PS51123"/>
    </source>
</evidence>
<dbReference type="Pfam" id="PF00691">
    <property type="entry name" value="OmpA"/>
    <property type="match status" value="1"/>
</dbReference>
<feature type="signal peptide" evidence="6">
    <location>
        <begin position="1"/>
        <end position="20"/>
    </location>
</feature>
<dbReference type="Pfam" id="PF07676">
    <property type="entry name" value="PD40"/>
    <property type="match status" value="3"/>
</dbReference>
<dbReference type="Pfam" id="PF13414">
    <property type="entry name" value="TPR_11"/>
    <property type="match status" value="1"/>
</dbReference>
<dbReference type="InterPro" id="IPR050330">
    <property type="entry name" value="Bact_OuterMem_StrucFunc"/>
</dbReference>